<dbReference type="AlphaFoldDB" id="A0A0H5QLH9"/>
<feature type="chain" id="PRO_5005223591" evidence="1">
    <location>
        <begin position="22"/>
        <end position="138"/>
    </location>
</feature>
<dbReference type="EMBL" id="HACM01002411">
    <property type="protein sequence ID" value="CRZ02853.1"/>
    <property type="molecule type" value="Transcribed_RNA"/>
</dbReference>
<evidence type="ECO:0000313" key="2">
    <source>
        <dbReference type="EMBL" id="CRZ02853.1"/>
    </source>
</evidence>
<protein>
    <submittedName>
        <fullName evidence="2">Uncharacterized protein</fullName>
    </submittedName>
</protein>
<proteinExistence type="predicted"/>
<name>A0A0H5QLH9_9EUKA</name>
<accession>A0A0H5QLH9</accession>
<keyword evidence="1" id="KW-0732">Signal</keyword>
<reference evidence="2" key="1">
    <citation type="submission" date="2015-04" db="EMBL/GenBank/DDBJ databases">
        <title>The genome sequence of the plant pathogenic Rhizarian Plasmodiophora brassicae reveals insights in its biotrophic life cycle and the origin of chitin synthesis.</title>
        <authorList>
            <person name="Schwelm A."/>
            <person name="Fogelqvist J."/>
            <person name="Knaust A."/>
            <person name="Julke S."/>
            <person name="Lilja T."/>
            <person name="Dhandapani V."/>
            <person name="Bonilla-Rosso G."/>
            <person name="Karlsson M."/>
            <person name="Shevchenko A."/>
            <person name="Choi S.R."/>
            <person name="Kim H.G."/>
            <person name="Park J.Y."/>
            <person name="Lim Y.P."/>
            <person name="Ludwig-Muller J."/>
            <person name="Dixelius C."/>
        </authorList>
    </citation>
    <scope>NUCLEOTIDE SEQUENCE</scope>
    <source>
        <tissue evidence="2">Potato root galls</tissue>
    </source>
</reference>
<sequence length="138" mass="15662">MRVLNLLGLLFVATRPTRSVATEPGHDWSESLGTRRAHAATRIASSTSSDIRPQWQEWTMFHDETHNFHFPVFEYSTLESHWLQVCQQFGQEDETLDCLIDSNRIPIDAEILPSEDVPENLVPANGNAQHFGDSSSRN</sequence>
<feature type="signal peptide" evidence="1">
    <location>
        <begin position="1"/>
        <end position="21"/>
    </location>
</feature>
<organism evidence="2">
    <name type="scientific">Spongospora subterranea</name>
    <dbReference type="NCBI Taxonomy" id="70186"/>
    <lineage>
        <taxon>Eukaryota</taxon>
        <taxon>Sar</taxon>
        <taxon>Rhizaria</taxon>
        <taxon>Endomyxa</taxon>
        <taxon>Phytomyxea</taxon>
        <taxon>Plasmodiophorida</taxon>
        <taxon>Plasmodiophoridae</taxon>
        <taxon>Spongospora</taxon>
    </lineage>
</organism>
<feature type="non-terminal residue" evidence="2">
    <location>
        <position position="138"/>
    </location>
</feature>
<evidence type="ECO:0000256" key="1">
    <source>
        <dbReference type="SAM" id="SignalP"/>
    </source>
</evidence>